<accession>A0ABU9UB01</accession>
<keyword evidence="1" id="KW-0449">Lipoprotein</keyword>
<sequence length="150" mass="16932">MKKIVLLIIILFILTSCQSLPYRADREDVDIVISLINKGDITALTAVSRLPFLFESEIISTPTDMQSLWQYLSSGGFKLKDYTIREIFYPERISDLWPGIKMEIDSYQKNYLNQDTNCVIIDTAGGEFMLLIGRPVKGIPSILGIRGPAL</sequence>
<name>A0ABU9UB01_9SPIR</name>
<evidence type="ECO:0000313" key="2">
    <source>
        <dbReference type="Proteomes" id="UP001466331"/>
    </source>
</evidence>
<comment type="caution">
    <text evidence="1">The sequence shown here is derived from an EMBL/GenBank/DDBJ whole genome shotgun (WGS) entry which is preliminary data.</text>
</comment>
<dbReference type="PROSITE" id="PS51257">
    <property type="entry name" value="PROKAR_LIPOPROTEIN"/>
    <property type="match status" value="1"/>
</dbReference>
<proteinExistence type="predicted"/>
<evidence type="ECO:0000313" key="1">
    <source>
        <dbReference type="EMBL" id="MEM5947155.1"/>
    </source>
</evidence>
<dbReference type="EMBL" id="JBCHKQ010000001">
    <property type="protein sequence ID" value="MEM5947155.1"/>
    <property type="molecule type" value="Genomic_DNA"/>
</dbReference>
<reference evidence="1 2" key="1">
    <citation type="submission" date="2024-03" db="EMBL/GenBank/DDBJ databases">
        <title>Ignisphaera cupida sp. nov., a hyperthermophilic hydrolytic archaeon from a hot spring of Kamchatka, and proposal of Ignisphaeraceae fam. nov.</title>
        <authorList>
            <person name="Podosokorskaya O.A."/>
            <person name="Elcheninov A.G."/>
            <person name="Maltseva A.I."/>
            <person name="Zayulina K.S."/>
            <person name="Novikov A."/>
            <person name="Merkel A.Y."/>
        </authorList>
    </citation>
    <scope>NUCLEOTIDE SEQUENCE [LARGE SCALE GENOMIC DNA]</scope>
    <source>
        <strain evidence="1 2">38H-sp</strain>
    </source>
</reference>
<keyword evidence="2" id="KW-1185">Reference proteome</keyword>
<protein>
    <submittedName>
        <fullName evidence="1">Lipoprotein</fullName>
    </submittedName>
</protein>
<organism evidence="1 2">
    <name type="scientific">Rarispira pelagica</name>
    <dbReference type="NCBI Taxonomy" id="3141764"/>
    <lineage>
        <taxon>Bacteria</taxon>
        <taxon>Pseudomonadati</taxon>
        <taxon>Spirochaetota</taxon>
        <taxon>Spirochaetia</taxon>
        <taxon>Winmispirales</taxon>
        <taxon>Winmispiraceae</taxon>
        <taxon>Rarispira</taxon>
    </lineage>
</organism>
<gene>
    <name evidence="1" type="ORF">WKV44_01205</name>
</gene>
<dbReference type="RefSeq" id="WP_420068606.1">
    <property type="nucleotide sequence ID" value="NZ_JBCHKQ010000001.1"/>
</dbReference>
<dbReference type="Proteomes" id="UP001466331">
    <property type="component" value="Unassembled WGS sequence"/>
</dbReference>